<dbReference type="PIRSF" id="PIRSF001267">
    <property type="entry name" value="Pyrophosphatase_GppA_Ppx"/>
    <property type="match status" value="1"/>
</dbReference>
<evidence type="ECO:0000256" key="8">
    <source>
        <dbReference type="ARBA" id="ARBA00022801"/>
    </source>
</evidence>
<comment type="cofactor">
    <cofactor evidence="1">
        <name>Mg(2+)</name>
        <dbReference type="ChEBI" id="CHEBI:18420"/>
    </cofactor>
</comment>
<dbReference type="SUPFAM" id="SSF53067">
    <property type="entry name" value="Actin-like ATPase domain"/>
    <property type="match status" value="2"/>
</dbReference>
<comment type="subcellular location">
    <subcellularLocation>
        <location evidence="2">Cell membrane</location>
        <topology evidence="2">Peripheral membrane protein</topology>
    </subcellularLocation>
</comment>
<sequence>MPLIDNKHSRCIAAIDLGSNSFHMVVARVFDQHLQLVSRHKQKVRLGDGLDEHNFLSESAIERGLECLKVFAERLADFELDDVRVVATHTLRKAKNTKDFLEQAKPLFPFPIEIISGQEEARIIYNGVEHTQAASESKLVIDIGGGSTELVAGQGFTPQIMRSLPMGCVSFTQRFFADGGLTSQHFSDAYVSATRLLMPLIEEYKQISWEVAFGSSGTAKSIKEVLIGLGFTDGLITPQRLSYLKNHLCEFPSSKGLDLSGLSDERKPVFAAGVTILSAAMDMLNINELHFSDSALREGVLYDMEDRFKDIDVRTRTAETLVSRYHVDVVHGQKVKALALSLLKQAQPQVSTAVNNELYDLIGWAALLHEVGQSIAFQGYHRHSAYLLKHTTMPGFNTEQQRLISTLVRYQRKAIKLSDLPDLSLFNTGQIALLIRILRIAILLNRQRNQSPIPNVKLTIEQDENWCLEGDTIDWLAENQLLDYELKEEQRRWQDAGWSLKLE</sequence>
<evidence type="ECO:0000256" key="6">
    <source>
        <dbReference type="ARBA" id="ARBA00020416"/>
    </source>
</evidence>
<reference evidence="14" key="1">
    <citation type="submission" date="2016-07" db="EMBL/GenBank/DDBJ databases">
        <title>Nontailed viruses are major unrecognized killers of bacteria in the ocean.</title>
        <authorList>
            <person name="Kauffman K."/>
            <person name="Hussain F."/>
            <person name="Yang J."/>
            <person name="Arevalo P."/>
            <person name="Brown J."/>
            <person name="Cutler M."/>
            <person name="Kelly L."/>
            <person name="Polz M.F."/>
        </authorList>
    </citation>
    <scope>NUCLEOTIDE SEQUENCE [LARGE SCALE GENOMIC DNA]</scope>
    <source>
        <strain evidence="14">10N.286.54.F3</strain>
    </source>
</reference>
<evidence type="ECO:0000256" key="2">
    <source>
        <dbReference type="ARBA" id="ARBA00004202"/>
    </source>
</evidence>
<dbReference type="Gene3D" id="3.30.420.150">
    <property type="entry name" value="Exopolyphosphatase. Domain 2"/>
    <property type="match status" value="1"/>
</dbReference>
<comment type="similarity">
    <text evidence="3">Belongs to the GppA/Ppx family.</text>
</comment>
<organism evidence="13 14">
    <name type="scientific">Vibrio splendidus</name>
    <dbReference type="NCBI Taxonomy" id="29497"/>
    <lineage>
        <taxon>Bacteria</taxon>
        <taxon>Pseudomonadati</taxon>
        <taxon>Pseudomonadota</taxon>
        <taxon>Gammaproteobacteria</taxon>
        <taxon>Vibrionales</taxon>
        <taxon>Vibrionaceae</taxon>
        <taxon>Vibrio</taxon>
    </lineage>
</organism>
<evidence type="ECO:0000313" key="14">
    <source>
        <dbReference type="Proteomes" id="UP000235405"/>
    </source>
</evidence>
<keyword evidence="9" id="KW-0472">Membrane</keyword>
<dbReference type="GO" id="GO:0005886">
    <property type="term" value="C:plasma membrane"/>
    <property type="evidence" value="ECO:0007669"/>
    <property type="project" value="UniProtKB-SubCell"/>
</dbReference>
<dbReference type="PANTHER" id="PTHR30005:SF14">
    <property type="entry name" value="EXOPOLYPHOSPHATASE"/>
    <property type="match status" value="1"/>
</dbReference>
<evidence type="ECO:0000313" key="13">
    <source>
        <dbReference type="EMBL" id="PMF22422.1"/>
    </source>
</evidence>
<evidence type="ECO:0000256" key="5">
    <source>
        <dbReference type="ARBA" id="ARBA00012451"/>
    </source>
</evidence>
<dbReference type="InterPro" id="IPR043129">
    <property type="entry name" value="ATPase_NBD"/>
</dbReference>
<keyword evidence="8" id="KW-0378">Hydrolase</keyword>
<dbReference type="Pfam" id="PF02541">
    <property type="entry name" value="Ppx-GppA"/>
    <property type="match status" value="1"/>
</dbReference>
<dbReference type="PANTHER" id="PTHR30005">
    <property type="entry name" value="EXOPOLYPHOSPHATASE"/>
    <property type="match status" value="1"/>
</dbReference>
<evidence type="ECO:0000259" key="12">
    <source>
        <dbReference type="Pfam" id="PF21447"/>
    </source>
</evidence>
<dbReference type="Proteomes" id="UP000235405">
    <property type="component" value="Unassembled WGS sequence"/>
</dbReference>
<dbReference type="SUPFAM" id="SSF109604">
    <property type="entry name" value="HD-domain/PDEase-like"/>
    <property type="match status" value="1"/>
</dbReference>
<dbReference type="GO" id="GO:0004309">
    <property type="term" value="F:exopolyphosphatase activity"/>
    <property type="evidence" value="ECO:0007669"/>
    <property type="project" value="UniProtKB-EC"/>
</dbReference>
<dbReference type="AlphaFoldDB" id="A0A0P6YXY2"/>
<evidence type="ECO:0000256" key="9">
    <source>
        <dbReference type="ARBA" id="ARBA00023136"/>
    </source>
</evidence>
<proteinExistence type="inferred from homology"/>
<comment type="subunit">
    <text evidence="4">Homodimer.</text>
</comment>
<dbReference type="Pfam" id="PF21447">
    <property type="entry name" value="Ppx-GppA_III"/>
    <property type="match status" value="1"/>
</dbReference>
<dbReference type="InterPro" id="IPR048950">
    <property type="entry name" value="Ppx_GppA_C"/>
</dbReference>
<dbReference type="InterPro" id="IPR022371">
    <property type="entry name" value="Exopolyphosphatase"/>
</dbReference>
<name>A0A0P6YXY2_VIBSP</name>
<comment type="caution">
    <text evidence="13">The sequence shown here is derived from an EMBL/GenBank/DDBJ whole genome shotgun (WGS) entry which is preliminary data.</text>
</comment>
<dbReference type="FunFam" id="3.30.420.150:FF:000001">
    <property type="entry name" value="Guanosine-5'-triphosphate,3'-diphosphate pyrophosphatase"/>
    <property type="match status" value="1"/>
</dbReference>
<dbReference type="RefSeq" id="WP_017084392.1">
    <property type="nucleotide sequence ID" value="NZ_CAWMQV010000125.1"/>
</dbReference>
<evidence type="ECO:0000256" key="3">
    <source>
        <dbReference type="ARBA" id="ARBA00007125"/>
    </source>
</evidence>
<accession>A0A0P6YXY2</accession>
<dbReference type="Gene3D" id="1.10.3210.10">
    <property type="entry name" value="Hypothetical protein af1432"/>
    <property type="match status" value="1"/>
</dbReference>
<evidence type="ECO:0000256" key="1">
    <source>
        <dbReference type="ARBA" id="ARBA00001946"/>
    </source>
</evidence>
<protein>
    <recommendedName>
        <fullName evidence="6">Exopolyphosphatase</fullName>
        <ecNumber evidence="5">3.6.1.11</ecNumber>
    </recommendedName>
</protein>
<dbReference type="InterPro" id="IPR003695">
    <property type="entry name" value="Ppx_GppA_N"/>
</dbReference>
<comment type="catalytic activity">
    <reaction evidence="10">
        <text>[phosphate](n) + H2O = [phosphate](n-1) + phosphate + H(+)</text>
        <dbReference type="Rhea" id="RHEA:21528"/>
        <dbReference type="Rhea" id="RHEA-COMP:9859"/>
        <dbReference type="Rhea" id="RHEA-COMP:14279"/>
        <dbReference type="ChEBI" id="CHEBI:15377"/>
        <dbReference type="ChEBI" id="CHEBI:15378"/>
        <dbReference type="ChEBI" id="CHEBI:16838"/>
        <dbReference type="ChEBI" id="CHEBI:43474"/>
        <dbReference type="EC" id="3.6.1.11"/>
    </reaction>
</comment>
<evidence type="ECO:0000259" key="11">
    <source>
        <dbReference type="Pfam" id="PF02541"/>
    </source>
</evidence>
<gene>
    <name evidence="13" type="ORF">BCV19_07530</name>
</gene>
<evidence type="ECO:0000256" key="7">
    <source>
        <dbReference type="ARBA" id="ARBA00022475"/>
    </source>
</evidence>
<evidence type="ECO:0000256" key="4">
    <source>
        <dbReference type="ARBA" id="ARBA00011738"/>
    </source>
</evidence>
<dbReference type="FunFam" id="3.30.420.40:FF:000023">
    <property type="entry name" value="Guanosine-5'-triphosphate,3'-diphosphate pyrophosphatase"/>
    <property type="match status" value="1"/>
</dbReference>
<feature type="domain" description="Ppx/GppA phosphatase N-terminal" evidence="11">
    <location>
        <begin position="25"/>
        <end position="307"/>
    </location>
</feature>
<dbReference type="NCBIfam" id="TIGR03706">
    <property type="entry name" value="exo_poly_only"/>
    <property type="match status" value="1"/>
</dbReference>
<evidence type="ECO:0000256" key="10">
    <source>
        <dbReference type="ARBA" id="ARBA00047607"/>
    </source>
</evidence>
<keyword evidence="7" id="KW-1003">Cell membrane</keyword>
<dbReference type="EC" id="3.6.1.11" evidence="5"/>
<dbReference type="GO" id="GO:0006798">
    <property type="term" value="P:polyphosphate catabolic process"/>
    <property type="evidence" value="ECO:0007669"/>
    <property type="project" value="TreeGrafter"/>
</dbReference>
<dbReference type="Gene3D" id="3.30.420.40">
    <property type="match status" value="1"/>
</dbReference>
<dbReference type="InterPro" id="IPR030673">
    <property type="entry name" value="PyroPPase_GppA_Ppx"/>
</dbReference>
<feature type="domain" description="Ppx/GppA phosphatase C-terminal" evidence="12">
    <location>
        <begin position="313"/>
        <end position="490"/>
    </location>
</feature>
<dbReference type="EMBL" id="MCSW01000162">
    <property type="protein sequence ID" value="PMF22422.1"/>
    <property type="molecule type" value="Genomic_DNA"/>
</dbReference>
<dbReference type="InterPro" id="IPR050273">
    <property type="entry name" value="GppA/Ppx_hydrolase"/>
</dbReference>